<name>A0A6G9HHY4_ECOLX</name>
<reference evidence="2" key="1">
    <citation type="submission" date="2019-07" db="EMBL/GenBank/DDBJ databases">
        <title>A Novel blaCTX-M-65-carrying IncHI2 Plasmid pE648CTX-M-65 isolated from a clinical carbapenem- and colistin-resistance Escherichia coli.</title>
        <authorList>
            <person name="Lv Y."/>
        </authorList>
    </citation>
    <scope>NUCLEOTIDE SEQUENCE</scope>
    <source>
        <strain evidence="2">E648</strain>
        <plasmid evidence="2">pE648CTX-M-65</plasmid>
    </source>
</reference>
<dbReference type="RefSeq" id="WP_250147428.1">
    <property type="nucleotide sequence ID" value="NZ_CASDMP010000024.1"/>
</dbReference>
<evidence type="ECO:0000256" key="1">
    <source>
        <dbReference type="SAM" id="MobiDB-lite"/>
    </source>
</evidence>
<accession>A0A6G9HHY4</accession>
<geneLocation type="plasmid" evidence="2">
    <name>pE648CTX-M-65</name>
</geneLocation>
<keyword evidence="2" id="KW-0614">Plasmid</keyword>
<feature type="compositionally biased region" description="Acidic residues" evidence="1">
    <location>
        <begin position="46"/>
        <end position="58"/>
    </location>
</feature>
<organism evidence="2">
    <name type="scientific">Escherichia coli</name>
    <dbReference type="NCBI Taxonomy" id="562"/>
    <lineage>
        <taxon>Bacteria</taxon>
        <taxon>Pseudomonadati</taxon>
        <taxon>Pseudomonadota</taxon>
        <taxon>Gammaproteobacteria</taxon>
        <taxon>Enterobacterales</taxon>
        <taxon>Enterobacteriaceae</taxon>
        <taxon>Escherichia</taxon>
    </lineage>
</organism>
<dbReference type="EMBL" id="MN200941">
    <property type="protein sequence ID" value="QIQ10319.1"/>
    <property type="molecule type" value="Genomic_DNA"/>
</dbReference>
<feature type="compositionally biased region" description="Basic and acidic residues" evidence="1">
    <location>
        <begin position="1"/>
        <end position="33"/>
    </location>
</feature>
<proteinExistence type="predicted"/>
<feature type="region of interest" description="Disordered" evidence="1">
    <location>
        <begin position="1"/>
        <end position="58"/>
    </location>
</feature>
<sequence>MLRNLSKEITESENKQLRRAENRQAKLNGEKPKYPRKKNAKKAGEETDQDTDPQPDAE</sequence>
<dbReference type="AlphaFoldDB" id="A0A6G9HHY4"/>
<evidence type="ECO:0000313" key="2">
    <source>
        <dbReference type="EMBL" id="QIQ10319.1"/>
    </source>
</evidence>
<protein>
    <submittedName>
        <fullName evidence="2">Putative transcriptional regulator</fullName>
    </submittedName>
</protein>